<feature type="transmembrane region" description="Helical" evidence="1">
    <location>
        <begin position="250"/>
        <end position="271"/>
    </location>
</feature>
<dbReference type="AlphaFoldDB" id="A0A9P4QGU6"/>
<feature type="transmembrane region" description="Helical" evidence="1">
    <location>
        <begin position="292"/>
        <end position="313"/>
    </location>
</feature>
<dbReference type="InterPro" id="IPR025509">
    <property type="entry name" value="DUF4396"/>
</dbReference>
<dbReference type="Proteomes" id="UP000799441">
    <property type="component" value="Unassembled WGS sequence"/>
</dbReference>
<dbReference type="OrthoDB" id="5398702at2759"/>
<feature type="domain" description="DUF4396" evidence="2">
    <location>
        <begin position="216"/>
        <end position="353"/>
    </location>
</feature>
<gene>
    <name evidence="3" type="ORF">K431DRAFT_280740</name>
</gene>
<evidence type="ECO:0000313" key="3">
    <source>
        <dbReference type="EMBL" id="KAF2726020.1"/>
    </source>
</evidence>
<dbReference type="EMBL" id="MU003766">
    <property type="protein sequence ID" value="KAF2726020.1"/>
    <property type="molecule type" value="Genomic_DNA"/>
</dbReference>
<evidence type="ECO:0000259" key="2">
    <source>
        <dbReference type="Pfam" id="PF14342"/>
    </source>
</evidence>
<feature type="transmembrane region" description="Helical" evidence="1">
    <location>
        <begin position="325"/>
        <end position="347"/>
    </location>
</feature>
<keyword evidence="1" id="KW-0812">Transmembrane</keyword>
<keyword evidence="1" id="KW-1133">Transmembrane helix</keyword>
<name>A0A9P4QGU6_9PEZI</name>
<comment type="caution">
    <text evidence="3">The sequence shown here is derived from an EMBL/GenBank/DDBJ whole genome shotgun (WGS) entry which is preliminary data.</text>
</comment>
<evidence type="ECO:0000256" key="1">
    <source>
        <dbReference type="SAM" id="Phobius"/>
    </source>
</evidence>
<dbReference type="Pfam" id="PF14342">
    <property type="entry name" value="DUF4396"/>
    <property type="match status" value="1"/>
</dbReference>
<feature type="transmembrane region" description="Helical" evidence="1">
    <location>
        <begin position="49"/>
        <end position="68"/>
    </location>
</feature>
<feature type="transmembrane region" description="Helical" evidence="1">
    <location>
        <begin position="12"/>
        <end position="37"/>
    </location>
</feature>
<evidence type="ECO:0000313" key="4">
    <source>
        <dbReference type="Proteomes" id="UP000799441"/>
    </source>
</evidence>
<organism evidence="3 4">
    <name type="scientific">Polychaeton citri CBS 116435</name>
    <dbReference type="NCBI Taxonomy" id="1314669"/>
    <lineage>
        <taxon>Eukaryota</taxon>
        <taxon>Fungi</taxon>
        <taxon>Dikarya</taxon>
        <taxon>Ascomycota</taxon>
        <taxon>Pezizomycotina</taxon>
        <taxon>Dothideomycetes</taxon>
        <taxon>Dothideomycetidae</taxon>
        <taxon>Capnodiales</taxon>
        <taxon>Capnodiaceae</taxon>
        <taxon>Polychaeton</taxon>
    </lineage>
</organism>
<sequence>MEHFNHYSPPLALTVISSISIGIAAVVALWVAVDIILRRGWRTMMGVMIPVYIVNALYLWPITLWVYLQYGRPPKPKPELKARPSCHAETRINDVPPDSIIQEGPNTCCSKNQTKKPSCHQQEQQHGKTCHDEEGQQQKACHSQKKQEVKGRTGQEQSDEGCCSKKAKIFEKDEPQQQPMRQDSNSTSSDLEKVGELQVHACHQHAAKRPLFAILTAAVCHCGADCVLGDIIGEWLVYGTGATIAGRGLWVAYLVDFAFAIAFGLVFQYFSIAPMSGDYSLKTLYRALKADFFSLLFFEIGLFGWMAIFQIAIFDWKLEMNTVTYWWMMQIGMFMGHWTGIPINWLLMKKGIKEPCC</sequence>
<proteinExistence type="predicted"/>
<reference evidence="3" key="1">
    <citation type="journal article" date="2020" name="Stud. Mycol.">
        <title>101 Dothideomycetes genomes: a test case for predicting lifestyles and emergence of pathogens.</title>
        <authorList>
            <person name="Haridas S."/>
            <person name="Albert R."/>
            <person name="Binder M."/>
            <person name="Bloem J."/>
            <person name="Labutti K."/>
            <person name="Salamov A."/>
            <person name="Andreopoulos B."/>
            <person name="Baker S."/>
            <person name="Barry K."/>
            <person name="Bills G."/>
            <person name="Bluhm B."/>
            <person name="Cannon C."/>
            <person name="Castanera R."/>
            <person name="Culley D."/>
            <person name="Daum C."/>
            <person name="Ezra D."/>
            <person name="Gonzalez J."/>
            <person name="Henrissat B."/>
            <person name="Kuo A."/>
            <person name="Liang C."/>
            <person name="Lipzen A."/>
            <person name="Lutzoni F."/>
            <person name="Magnuson J."/>
            <person name="Mondo S."/>
            <person name="Nolan M."/>
            <person name="Ohm R."/>
            <person name="Pangilinan J."/>
            <person name="Park H.-J."/>
            <person name="Ramirez L."/>
            <person name="Alfaro M."/>
            <person name="Sun H."/>
            <person name="Tritt A."/>
            <person name="Yoshinaga Y."/>
            <person name="Zwiers L.-H."/>
            <person name="Turgeon B."/>
            <person name="Goodwin S."/>
            <person name="Spatafora J."/>
            <person name="Crous P."/>
            <person name="Grigoriev I."/>
        </authorList>
    </citation>
    <scope>NUCLEOTIDE SEQUENCE</scope>
    <source>
        <strain evidence="3">CBS 116435</strain>
    </source>
</reference>
<protein>
    <recommendedName>
        <fullName evidence="2">DUF4396 domain-containing protein</fullName>
    </recommendedName>
</protein>
<keyword evidence="1" id="KW-0472">Membrane</keyword>
<keyword evidence="4" id="KW-1185">Reference proteome</keyword>
<accession>A0A9P4QGU6</accession>